<dbReference type="FunFam" id="3.30.30.30:FF:000001">
    <property type="entry name" value="heat shock 70 kDa protein-like"/>
    <property type="match status" value="1"/>
</dbReference>
<evidence type="ECO:0000313" key="4">
    <source>
        <dbReference type="Proteomes" id="UP000887563"/>
    </source>
</evidence>
<dbReference type="InterPro" id="IPR013126">
    <property type="entry name" value="Hsp_70_fam"/>
</dbReference>
<dbReference type="Proteomes" id="UP000887563">
    <property type="component" value="Unplaced"/>
</dbReference>
<evidence type="ECO:0000256" key="3">
    <source>
        <dbReference type="ARBA" id="ARBA00022840"/>
    </source>
</evidence>
<sequence length="94" mass="10840">MSCVINNYVMFANGDAAKNQVAINPANTVFDAKRLIGRKFDDQAFQSDMKHWPFKVIQGEGARQKIRVGVRGEMKASFPRFDLDFTWLSLCFWF</sequence>
<comment type="similarity">
    <text evidence="1">Belongs to the heat shock protein 70 family.</text>
</comment>
<evidence type="ECO:0000256" key="1">
    <source>
        <dbReference type="ARBA" id="ARBA00007381"/>
    </source>
</evidence>
<name>A0A914KZT3_MELIC</name>
<evidence type="ECO:0000313" key="5">
    <source>
        <dbReference type="WBParaSite" id="Minc3s00152g06215"/>
    </source>
</evidence>
<organism evidence="4 5">
    <name type="scientific">Meloidogyne incognita</name>
    <name type="common">Southern root-knot nematode worm</name>
    <name type="synonym">Oxyuris incognita</name>
    <dbReference type="NCBI Taxonomy" id="6306"/>
    <lineage>
        <taxon>Eukaryota</taxon>
        <taxon>Metazoa</taxon>
        <taxon>Ecdysozoa</taxon>
        <taxon>Nematoda</taxon>
        <taxon>Chromadorea</taxon>
        <taxon>Rhabditida</taxon>
        <taxon>Tylenchina</taxon>
        <taxon>Tylenchomorpha</taxon>
        <taxon>Tylenchoidea</taxon>
        <taxon>Meloidogynidae</taxon>
        <taxon>Meloidogyninae</taxon>
        <taxon>Meloidogyne</taxon>
        <taxon>Meloidogyne incognita group</taxon>
    </lineage>
</organism>
<dbReference type="WBParaSite" id="Minc3s00152g06215">
    <property type="protein sequence ID" value="Minc3s00152g06215"/>
    <property type="gene ID" value="Minc3s00152g06215"/>
</dbReference>
<keyword evidence="2" id="KW-0547">Nucleotide-binding</keyword>
<protein>
    <submittedName>
        <fullName evidence="5">Uncharacterized protein</fullName>
    </submittedName>
</protein>
<dbReference type="AlphaFoldDB" id="A0A914KZT3"/>
<dbReference type="InterPro" id="IPR043129">
    <property type="entry name" value="ATPase_NBD"/>
</dbReference>
<dbReference type="SUPFAM" id="SSF53067">
    <property type="entry name" value="Actin-like ATPase domain"/>
    <property type="match status" value="1"/>
</dbReference>
<evidence type="ECO:0000256" key="2">
    <source>
        <dbReference type="ARBA" id="ARBA00022741"/>
    </source>
</evidence>
<keyword evidence="3" id="KW-0067">ATP-binding</keyword>
<keyword evidence="4" id="KW-1185">Reference proteome</keyword>
<dbReference type="Pfam" id="PF00012">
    <property type="entry name" value="HSP70"/>
    <property type="match status" value="1"/>
</dbReference>
<proteinExistence type="inferred from homology"/>
<dbReference type="GO" id="GO:0006950">
    <property type="term" value="P:response to stress"/>
    <property type="evidence" value="ECO:0007669"/>
    <property type="project" value="UniProtKB-ARBA"/>
</dbReference>
<accession>A0A914KZT3</accession>
<dbReference type="GO" id="GO:0005524">
    <property type="term" value="F:ATP binding"/>
    <property type="evidence" value="ECO:0007669"/>
    <property type="project" value="UniProtKB-KW"/>
</dbReference>
<reference evidence="5" key="1">
    <citation type="submission" date="2022-11" db="UniProtKB">
        <authorList>
            <consortium name="WormBaseParasite"/>
        </authorList>
    </citation>
    <scope>IDENTIFICATION</scope>
</reference>
<dbReference type="PANTHER" id="PTHR19375">
    <property type="entry name" value="HEAT SHOCK PROTEIN 70KDA"/>
    <property type="match status" value="1"/>
</dbReference>
<dbReference type="Gene3D" id="3.30.30.30">
    <property type="match status" value="1"/>
</dbReference>
<dbReference type="GO" id="GO:0140662">
    <property type="term" value="F:ATP-dependent protein folding chaperone"/>
    <property type="evidence" value="ECO:0007669"/>
    <property type="project" value="InterPro"/>
</dbReference>